<dbReference type="InterPro" id="IPR029024">
    <property type="entry name" value="TerB-like"/>
</dbReference>
<dbReference type="EMBL" id="CP036262">
    <property type="protein sequence ID" value="QDS93298.1"/>
    <property type="molecule type" value="Genomic_DNA"/>
</dbReference>
<dbReference type="Proteomes" id="UP000320672">
    <property type="component" value="Chromosome"/>
</dbReference>
<gene>
    <name evidence="1" type="ORF">FF011L_20600</name>
</gene>
<sequence length="189" mass="21356">MRGAVDPLAKANRRNIHFFDKICTIVAIRRLVRIRYNPVQQRTLRLGASLLRAEFDSFLTFSKSNFVQHLSPIVQLQNIVVMAAADGSLSADEIAFLSERYLELGLEEDDLQRAIAYGLDEKAALQVPQNVNEQESLLRDLARMMSVDQQISENEKRLLALAAAMMKIDSERLSKIIQQAIHSPPPNQL</sequence>
<evidence type="ECO:0000313" key="2">
    <source>
        <dbReference type="Proteomes" id="UP000320672"/>
    </source>
</evidence>
<dbReference type="Gene3D" id="1.10.3680.10">
    <property type="entry name" value="TerB-like"/>
    <property type="match status" value="1"/>
</dbReference>
<protein>
    <submittedName>
        <fullName evidence="1">Tellurite resistance protein TerB</fullName>
    </submittedName>
</protein>
<dbReference type="SUPFAM" id="SSF158682">
    <property type="entry name" value="TerB-like"/>
    <property type="match status" value="1"/>
</dbReference>
<proteinExistence type="predicted"/>
<name>A0A517MEJ4_9BACT</name>
<dbReference type="KEGG" id="rml:FF011L_20600"/>
<dbReference type="AlphaFoldDB" id="A0A517MEJ4"/>
<keyword evidence="2" id="KW-1185">Reference proteome</keyword>
<reference evidence="1 2" key="1">
    <citation type="submission" date="2019-02" db="EMBL/GenBank/DDBJ databases">
        <title>Deep-cultivation of Planctomycetes and their phenomic and genomic characterization uncovers novel biology.</title>
        <authorList>
            <person name="Wiegand S."/>
            <person name="Jogler M."/>
            <person name="Boedeker C."/>
            <person name="Pinto D."/>
            <person name="Vollmers J."/>
            <person name="Rivas-Marin E."/>
            <person name="Kohn T."/>
            <person name="Peeters S.H."/>
            <person name="Heuer A."/>
            <person name="Rast P."/>
            <person name="Oberbeckmann S."/>
            <person name="Bunk B."/>
            <person name="Jeske O."/>
            <person name="Meyerdierks A."/>
            <person name="Storesund J.E."/>
            <person name="Kallscheuer N."/>
            <person name="Luecker S."/>
            <person name="Lage O.M."/>
            <person name="Pohl T."/>
            <person name="Merkel B.J."/>
            <person name="Hornburger P."/>
            <person name="Mueller R.-W."/>
            <person name="Bruemmer F."/>
            <person name="Labrenz M."/>
            <person name="Spormann A.M."/>
            <person name="Op den Camp H."/>
            <person name="Overmann J."/>
            <person name="Amann R."/>
            <person name="Jetten M.S.M."/>
            <person name="Mascher T."/>
            <person name="Medema M.H."/>
            <person name="Devos D.P."/>
            <person name="Kaster A.-K."/>
            <person name="Ovreas L."/>
            <person name="Rohde M."/>
            <person name="Galperin M.Y."/>
            <person name="Jogler C."/>
        </authorList>
    </citation>
    <scope>NUCLEOTIDE SEQUENCE [LARGE SCALE GENOMIC DNA]</scope>
    <source>
        <strain evidence="1 2">FF011L</strain>
    </source>
</reference>
<evidence type="ECO:0000313" key="1">
    <source>
        <dbReference type="EMBL" id="QDS93298.1"/>
    </source>
</evidence>
<accession>A0A517MEJ4</accession>
<organism evidence="1 2">
    <name type="scientific">Roseimaritima multifibrata</name>
    <dbReference type="NCBI Taxonomy" id="1930274"/>
    <lineage>
        <taxon>Bacteria</taxon>
        <taxon>Pseudomonadati</taxon>
        <taxon>Planctomycetota</taxon>
        <taxon>Planctomycetia</taxon>
        <taxon>Pirellulales</taxon>
        <taxon>Pirellulaceae</taxon>
        <taxon>Roseimaritima</taxon>
    </lineage>
</organism>
<dbReference type="CDD" id="cd07177">
    <property type="entry name" value="terB_like"/>
    <property type="match status" value="1"/>
</dbReference>